<dbReference type="RefSeq" id="WP_091574909.1">
    <property type="nucleotide sequence ID" value="NZ_FMXM01000002.1"/>
</dbReference>
<dbReference type="Proteomes" id="UP000198588">
    <property type="component" value="Unassembled WGS sequence"/>
</dbReference>
<protein>
    <submittedName>
        <fullName evidence="2">Uncharacterized protein</fullName>
    </submittedName>
</protein>
<evidence type="ECO:0000313" key="2">
    <source>
        <dbReference type="EMBL" id="SDA40366.1"/>
    </source>
</evidence>
<feature type="compositionally biased region" description="Basic and acidic residues" evidence="1">
    <location>
        <begin position="153"/>
        <end position="164"/>
    </location>
</feature>
<sequence length="231" mass="25017">MLARTDPLPRDIPSGMVVDPRVKALCQEFDVRIVSKSAYPLPGETRAVATIRRIIDRHGVEHARLVMCILAEGRGNNALIDETSLVAISDLLRACPDLVEQHTAALLEMFDIIPLGPMMALASELRGIVHQGHALAGMIYMLARQRQGGAPRVDNRIRASEAAKGRSTGTRLSEDRKLAIGRQLLEAKASLPHGHFGPWLDKQEGLSRSMAHQCMALATGKRQSGPGASAV</sequence>
<evidence type="ECO:0000256" key="1">
    <source>
        <dbReference type="SAM" id="MobiDB-lite"/>
    </source>
</evidence>
<dbReference type="Pfam" id="PF11300">
    <property type="entry name" value="DUF3102"/>
    <property type="match status" value="1"/>
</dbReference>
<feature type="region of interest" description="Disordered" evidence="1">
    <location>
        <begin position="151"/>
        <end position="173"/>
    </location>
</feature>
<organism evidence="2">
    <name type="scientific">Mesorhizobium qingshengii</name>
    <dbReference type="NCBI Taxonomy" id="1165689"/>
    <lineage>
        <taxon>Bacteria</taxon>
        <taxon>Pseudomonadati</taxon>
        <taxon>Pseudomonadota</taxon>
        <taxon>Alphaproteobacteria</taxon>
        <taxon>Hyphomicrobiales</taxon>
        <taxon>Phyllobacteriaceae</taxon>
        <taxon>Mesorhizobium</taxon>
    </lineage>
</organism>
<proteinExistence type="predicted"/>
<dbReference type="OrthoDB" id="8115165at2"/>
<dbReference type="AlphaFoldDB" id="A0A1G5V4Q2"/>
<dbReference type="InterPro" id="IPR021451">
    <property type="entry name" value="DUF3102"/>
</dbReference>
<accession>A0A1G5V4Q2</accession>
<dbReference type="EMBL" id="FMXM01000002">
    <property type="protein sequence ID" value="SDA40366.1"/>
    <property type="molecule type" value="Genomic_DNA"/>
</dbReference>
<name>A0A1G5V4Q2_9HYPH</name>
<gene>
    <name evidence="2" type="ORF">SAMN02927914_00231</name>
</gene>
<reference evidence="2" key="1">
    <citation type="submission" date="2016-10" db="EMBL/GenBank/DDBJ databases">
        <authorList>
            <person name="de Groot N.N."/>
        </authorList>
    </citation>
    <scope>NUCLEOTIDE SEQUENCE [LARGE SCALE GENOMIC DNA]</scope>
    <source>
        <strain evidence="2">CGMCC 1.12097</strain>
    </source>
</reference>